<evidence type="ECO:0000256" key="1">
    <source>
        <dbReference type="ARBA" id="ARBA00004177"/>
    </source>
</evidence>
<keyword evidence="4 5" id="KW-0653">Protein transport</keyword>
<dbReference type="EMBL" id="GGEC01088268">
    <property type="protein sequence ID" value="MBX68752.1"/>
    <property type="molecule type" value="Transcribed_RNA"/>
</dbReference>
<sequence>MHQSDLLINWLRVTDGKSLSPSLTVADSDEAFEAVDENSKLVIDCLAADRAIDDLIDALDKALEQQVLNIDAYTKQVRALAREQFYSRRKLIKN</sequence>
<keyword evidence="6" id="KW-0175">Coiled coil</keyword>
<dbReference type="GO" id="GO:0008333">
    <property type="term" value="P:endosome to lysosome transport"/>
    <property type="evidence" value="ECO:0007669"/>
    <property type="project" value="TreeGrafter"/>
</dbReference>
<proteinExistence type="predicted"/>
<evidence type="ECO:0000256" key="2">
    <source>
        <dbReference type="ARBA" id="ARBA00022448"/>
    </source>
</evidence>
<dbReference type="Pfam" id="PF09454">
    <property type="entry name" value="Vps23_core"/>
    <property type="match status" value="1"/>
</dbReference>
<evidence type="ECO:0000256" key="5">
    <source>
        <dbReference type="PROSITE-ProRule" id="PRU00644"/>
    </source>
</evidence>
<keyword evidence="2 5" id="KW-0813">Transport</keyword>
<dbReference type="SUPFAM" id="SSF140111">
    <property type="entry name" value="Endosomal sorting complex assembly domain"/>
    <property type="match status" value="1"/>
</dbReference>
<organism evidence="8">
    <name type="scientific">Rhizophora mucronata</name>
    <name type="common">Asiatic mangrove</name>
    <dbReference type="NCBI Taxonomy" id="61149"/>
    <lineage>
        <taxon>Eukaryota</taxon>
        <taxon>Viridiplantae</taxon>
        <taxon>Streptophyta</taxon>
        <taxon>Embryophyta</taxon>
        <taxon>Tracheophyta</taxon>
        <taxon>Spermatophyta</taxon>
        <taxon>Magnoliopsida</taxon>
        <taxon>eudicotyledons</taxon>
        <taxon>Gunneridae</taxon>
        <taxon>Pentapetalae</taxon>
        <taxon>rosids</taxon>
        <taxon>fabids</taxon>
        <taxon>Malpighiales</taxon>
        <taxon>Rhizophoraceae</taxon>
        <taxon>Rhizophora</taxon>
    </lineage>
</organism>
<accession>A0A2P2QP05</accession>
<comment type="subcellular location">
    <subcellularLocation>
        <location evidence="1">Endosome</location>
    </subcellularLocation>
</comment>
<evidence type="ECO:0000256" key="4">
    <source>
        <dbReference type="ARBA" id="ARBA00022927"/>
    </source>
</evidence>
<dbReference type="PROSITE" id="PS51312">
    <property type="entry name" value="SB"/>
    <property type="match status" value="1"/>
</dbReference>
<evidence type="ECO:0000256" key="6">
    <source>
        <dbReference type="SAM" id="Coils"/>
    </source>
</evidence>
<reference evidence="8" key="1">
    <citation type="submission" date="2018-02" db="EMBL/GenBank/DDBJ databases">
        <title>Rhizophora mucronata_Transcriptome.</title>
        <authorList>
            <person name="Meera S.P."/>
            <person name="Sreeshan A."/>
            <person name="Augustine A."/>
        </authorList>
    </citation>
    <scope>NUCLEOTIDE SEQUENCE</scope>
    <source>
        <tissue evidence="8">Leaf</tissue>
    </source>
</reference>
<dbReference type="InterPro" id="IPR017916">
    <property type="entry name" value="SB_dom"/>
</dbReference>
<dbReference type="AlphaFoldDB" id="A0A2P2QP05"/>
<evidence type="ECO:0000256" key="3">
    <source>
        <dbReference type="ARBA" id="ARBA00022753"/>
    </source>
</evidence>
<feature type="coiled-coil region" evidence="6">
    <location>
        <begin position="56"/>
        <end position="83"/>
    </location>
</feature>
<dbReference type="GO" id="GO:0000813">
    <property type="term" value="C:ESCRT I complex"/>
    <property type="evidence" value="ECO:0007669"/>
    <property type="project" value="TreeGrafter"/>
</dbReference>
<evidence type="ECO:0000313" key="8">
    <source>
        <dbReference type="EMBL" id="MBX68752.1"/>
    </source>
</evidence>
<dbReference type="InterPro" id="IPR052070">
    <property type="entry name" value="ESCRT-I_UEV_domain"/>
</dbReference>
<protein>
    <recommendedName>
        <fullName evidence="7">SB domain-containing protein</fullName>
    </recommendedName>
</protein>
<keyword evidence="3" id="KW-0967">Endosome</keyword>
<evidence type="ECO:0000259" key="7">
    <source>
        <dbReference type="PROSITE" id="PS51312"/>
    </source>
</evidence>
<dbReference type="GO" id="GO:0015031">
    <property type="term" value="P:protein transport"/>
    <property type="evidence" value="ECO:0007669"/>
    <property type="project" value="UniProtKB-UniRule"/>
</dbReference>
<dbReference type="InterPro" id="IPR037202">
    <property type="entry name" value="ESCRT_assembly_dom"/>
</dbReference>
<dbReference type="PANTHER" id="PTHR23306:SF21">
    <property type="entry name" value="UBIQUITIN-CONJUGATING ENZYME_RWD-LIKE PROTEIN"/>
    <property type="match status" value="1"/>
</dbReference>
<dbReference type="PANTHER" id="PTHR23306">
    <property type="entry name" value="TUMOR SUSCEPTIBILITY GENE 101 PROTEIN-RELATED"/>
    <property type="match status" value="1"/>
</dbReference>
<name>A0A2P2QP05_RHIMU</name>
<dbReference type="Gene3D" id="6.10.140.820">
    <property type="match status" value="1"/>
</dbReference>
<feature type="domain" description="SB" evidence="7">
    <location>
        <begin position="36"/>
        <end position="94"/>
    </location>
</feature>
<dbReference type="GO" id="GO:0043130">
    <property type="term" value="F:ubiquitin binding"/>
    <property type="evidence" value="ECO:0007669"/>
    <property type="project" value="TreeGrafter"/>
</dbReference>